<comment type="similarity">
    <text evidence="1">Belongs to the GST superfamily.</text>
</comment>
<dbReference type="InterPro" id="IPR004045">
    <property type="entry name" value="Glutathione_S-Trfase_N"/>
</dbReference>
<dbReference type="InterPro" id="IPR036282">
    <property type="entry name" value="Glutathione-S-Trfase_C_sf"/>
</dbReference>
<accession>A0A1Y2LWV6</accession>
<gene>
    <name evidence="4" type="ORF">B5807_07655</name>
</gene>
<dbReference type="Proteomes" id="UP000193240">
    <property type="component" value="Unassembled WGS sequence"/>
</dbReference>
<evidence type="ECO:0000259" key="2">
    <source>
        <dbReference type="PROSITE" id="PS50404"/>
    </source>
</evidence>
<dbReference type="EMBL" id="KZ107846">
    <property type="protein sequence ID" value="OSS48341.1"/>
    <property type="molecule type" value="Genomic_DNA"/>
</dbReference>
<dbReference type="Gene3D" id="3.40.30.10">
    <property type="entry name" value="Glutaredoxin"/>
    <property type="match status" value="1"/>
</dbReference>
<dbReference type="PROSITE" id="PS50404">
    <property type="entry name" value="GST_NTER"/>
    <property type="match status" value="1"/>
</dbReference>
<organism evidence="4 5">
    <name type="scientific">Epicoccum nigrum</name>
    <name type="common">Soil fungus</name>
    <name type="synonym">Epicoccum purpurascens</name>
    <dbReference type="NCBI Taxonomy" id="105696"/>
    <lineage>
        <taxon>Eukaryota</taxon>
        <taxon>Fungi</taxon>
        <taxon>Dikarya</taxon>
        <taxon>Ascomycota</taxon>
        <taxon>Pezizomycotina</taxon>
        <taxon>Dothideomycetes</taxon>
        <taxon>Pleosporomycetidae</taxon>
        <taxon>Pleosporales</taxon>
        <taxon>Pleosporineae</taxon>
        <taxon>Didymellaceae</taxon>
        <taxon>Epicoccum</taxon>
    </lineage>
</organism>
<dbReference type="InterPro" id="IPR004046">
    <property type="entry name" value="GST_C"/>
</dbReference>
<keyword evidence="5" id="KW-1185">Reference proteome</keyword>
<evidence type="ECO:0000256" key="1">
    <source>
        <dbReference type="ARBA" id="ARBA00007409"/>
    </source>
</evidence>
<feature type="domain" description="GST N-terminal" evidence="2">
    <location>
        <begin position="40"/>
        <end position="122"/>
    </location>
</feature>
<dbReference type="SFLD" id="SFLDS00019">
    <property type="entry name" value="Glutathione_Transferase_(cytos"/>
    <property type="match status" value="1"/>
</dbReference>
<dbReference type="InParanoid" id="A0A1Y2LWV6"/>
<dbReference type="STRING" id="105696.A0A1Y2LWV6"/>
<dbReference type="InterPro" id="IPR010987">
    <property type="entry name" value="Glutathione-S-Trfase_C-like"/>
</dbReference>
<evidence type="ECO:0008006" key="6">
    <source>
        <dbReference type="Google" id="ProtNLM"/>
    </source>
</evidence>
<dbReference type="AlphaFoldDB" id="A0A1Y2LWV6"/>
<dbReference type="SUPFAM" id="SSF52833">
    <property type="entry name" value="Thioredoxin-like"/>
    <property type="match status" value="1"/>
</dbReference>
<dbReference type="InterPro" id="IPR036249">
    <property type="entry name" value="Thioredoxin-like_sf"/>
</dbReference>
<dbReference type="PROSITE" id="PS50405">
    <property type="entry name" value="GST_CTER"/>
    <property type="match status" value="1"/>
</dbReference>
<dbReference type="InterPro" id="IPR040079">
    <property type="entry name" value="Glutathione_S-Trfase"/>
</dbReference>
<reference evidence="4 5" key="1">
    <citation type="journal article" date="2017" name="Genome Announc.">
        <title>Genome sequence of the saprophytic ascomycete Epicoccum nigrum ICMP 19927 strain isolated from New Zealand.</title>
        <authorList>
            <person name="Fokin M."/>
            <person name="Fleetwood D."/>
            <person name="Weir B.S."/>
            <person name="Villas-Boas S.G."/>
        </authorList>
    </citation>
    <scope>NUCLEOTIDE SEQUENCE [LARGE SCALE GENOMIC DNA]</scope>
    <source>
        <strain evidence="4 5">ICMP 19927</strain>
    </source>
</reference>
<dbReference type="Pfam" id="PF14497">
    <property type="entry name" value="GST_C_3"/>
    <property type="match status" value="1"/>
</dbReference>
<evidence type="ECO:0000313" key="5">
    <source>
        <dbReference type="Proteomes" id="UP000193240"/>
    </source>
</evidence>
<dbReference type="Gene3D" id="1.20.1050.10">
    <property type="match status" value="1"/>
</dbReference>
<feature type="domain" description="GST C-terminal" evidence="3">
    <location>
        <begin position="133"/>
        <end position="261"/>
    </location>
</feature>
<sequence>MCLFCTQLLDSVGIPNFRISGRRTRSHIKQPAQPTMSPEEPLTLISATPSPFARMNRIALKMKGIPFVLQNEIPWESKTQTPKHNPLEKLPILLFPESDPRSPVYESAHIQTYIVEKYAGKGPRLLPGDLDGDLLAKQIVILCVGCMDAMVLLRWEGRREPEQQSKMWMDRQSRKVEGAMRAFNEYVLAAEKKGREFVVGKELTIADIAVVCTVGFIEFGQMRQGWRGEWQELSRYFDRVDGMRAFAETRPVMFNLTEKVV</sequence>
<protein>
    <recommendedName>
        <fullName evidence="6">GST N-terminal domain-containing protein</fullName>
    </recommendedName>
</protein>
<evidence type="ECO:0000313" key="4">
    <source>
        <dbReference type="EMBL" id="OSS48341.1"/>
    </source>
</evidence>
<dbReference type="Pfam" id="PF13409">
    <property type="entry name" value="GST_N_2"/>
    <property type="match status" value="1"/>
</dbReference>
<dbReference type="PANTHER" id="PTHR44051:SF8">
    <property type="entry name" value="GLUTATHIONE S-TRANSFERASE GSTA"/>
    <property type="match status" value="1"/>
</dbReference>
<name>A0A1Y2LWV6_EPING</name>
<proteinExistence type="inferred from homology"/>
<evidence type="ECO:0000259" key="3">
    <source>
        <dbReference type="PROSITE" id="PS50405"/>
    </source>
</evidence>
<dbReference type="SUPFAM" id="SSF47616">
    <property type="entry name" value="GST C-terminal domain-like"/>
    <property type="match status" value="1"/>
</dbReference>
<dbReference type="OMA" id="CTVGFIE"/>
<dbReference type="PANTHER" id="PTHR44051">
    <property type="entry name" value="GLUTATHIONE S-TRANSFERASE-RELATED"/>
    <property type="match status" value="1"/>
</dbReference>